<dbReference type="InterPro" id="IPR020845">
    <property type="entry name" value="AMP-binding_CS"/>
</dbReference>
<organism evidence="4 5">
    <name type="scientific">Linum tenue</name>
    <dbReference type="NCBI Taxonomy" id="586396"/>
    <lineage>
        <taxon>Eukaryota</taxon>
        <taxon>Viridiplantae</taxon>
        <taxon>Streptophyta</taxon>
        <taxon>Embryophyta</taxon>
        <taxon>Tracheophyta</taxon>
        <taxon>Spermatophyta</taxon>
        <taxon>Magnoliopsida</taxon>
        <taxon>eudicotyledons</taxon>
        <taxon>Gunneridae</taxon>
        <taxon>Pentapetalae</taxon>
        <taxon>rosids</taxon>
        <taxon>fabids</taxon>
        <taxon>Malpighiales</taxon>
        <taxon>Linaceae</taxon>
        <taxon>Linum</taxon>
    </lineage>
</organism>
<feature type="domain" description="AMP-dependent synthetase/ligase" evidence="3">
    <location>
        <begin position="75"/>
        <end position="259"/>
    </location>
</feature>
<evidence type="ECO:0000256" key="1">
    <source>
        <dbReference type="ARBA" id="ARBA00022741"/>
    </source>
</evidence>
<gene>
    <name evidence="4" type="ORF">LITE_LOCUS22353</name>
</gene>
<evidence type="ECO:0000313" key="5">
    <source>
        <dbReference type="Proteomes" id="UP001154282"/>
    </source>
</evidence>
<evidence type="ECO:0000259" key="3">
    <source>
        <dbReference type="Pfam" id="PF00501"/>
    </source>
</evidence>
<evidence type="ECO:0000313" key="4">
    <source>
        <dbReference type="EMBL" id="CAI0429905.1"/>
    </source>
</evidence>
<dbReference type="PANTHER" id="PTHR43272">
    <property type="entry name" value="LONG-CHAIN-FATTY-ACID--COA LIGASE"/>
    <property type="match status" value="1"/>
</dbReference>
<comment type="caution">
    <text evidence="4">The sequence shown here is derived from an EMBL/GenBank/DDBJ whole genome shotgun (WGS) entry which is preliminary data.</text>
</comment>
<keyword evidence="5" id="KW-1185">Reference proteome</keyword>
<keyword evidence="1" id="KW-0547">Nucleotide-binding</keyword>
<dbReference type="GO" id="GO:0004467">
    <property type="term" value="F:long-chain fatty acid-CoA ligase activity"/>
    <property type="evidence" value="ECO:0007669"/>
    <property type="project" value="UniProtKB-ARBA"/>
</dbReference>
<keyword evidence="2" id="KW-0067">ATP-binding</keyword>
<dbReference type="Pfam" id="PF00501">
    <property type="entry name" value="AMP-binding"/>
    <property type="match status" value="1"/>
</dbReference>
<reference evidence="4" key="1">
    <citation type="submission" date="2022-08" db="EMBL/GenBank/DDBJ databases">
        <authorList>
            <person name="Gutierrez-Valencia J."/>
        </authorList>
    </citation>
    <scope>NUCLEOTIDE SEQUENCE</scope>
</reference>
<dbReference type="GO" id="GO:0016020">
    <property type="term" value="C:membrane"/>
    <property type="evidence" value="ECO:0007669"/>
    <property type="project" value="TreeGrafter"/>
</dbReference>
<sequence>MEEQRGMTTAAQRRMRAIRDHLSGDSPSTTAQLVQSPTAGEFFSEQGYSVVLPEKLQTGKWNVYKSARSPLKLVSRFPDHPEIGTLHDNFVYKWMTFGEAGTARIAIGSGLMNHGIEKGARVGLYFINRPEWIIVDHACSAYSYISVPLYDTLGPDVVKYIVNHAVVQAIFCVPETLNSLLSFMSKIPSVRVIVVVGGIDDQVPSLPSSTGVQGTSKLHPFCSPRPEDTATICYTSGTTGTPKGVVLSHENLIANVAGSTLTTNFYPSDA</sequence>
<dbReference type="InterPro" id="IPR000873">
    <property type="entry name" value="AMP-dep_synth/lig_dom"/>
</dbReference>
<evidence type="ECO:0000256" key="2">
    <source>
        <dbReference type="ARBA" id="ARBA00022840"/>
    </source>
</evidence>
<dbReference type="PANTHER" id="PTHR43272:SF33">
    <property type="entry name" value="AMP-BINDING DOMAIN-CONTAINING PROTEIN-RELATED"/>
    <property type="match status" value="1"/>
</dbReference>
<dbReference type="GO" id="GO:0005524">
    <property type="term" value="F:ATP binding"/>
    <property type="evidence" value="ECO:0007669"/>
    <property type="project" value="UniProtKB-KW"/>
</dbReference>
<name>A0AAV0L615_9ROSI</name>
<proteinExistence type="predicted"/>
<dbReference type="AlphaFoldDB" id="A0AAV0L615"/>
<dbReference type="Proteomes" id="UP001154282">
    <property type="component" value="Unassembled WGS sequence"/>
</dbReference>
<dbReference type="GO" id="GO:0005783">
    <property type="term" value="C:endoplasmic reticulum"/>
    <property type="evidence" value="ECO:0007669"/>
    <property type="project" value="TreeGrafter"/>
</dbReference>
<accession>A0AAV0L615</accession>
<protein>
    <recommendedName>
        <fullName evidence="3">AMP-dependent synthetase/ligase domain-containing protein</fullName>
    </recommendedName>
</protein>
<dbReference type="SUPFAM" id="SSF56801">
    <property type="entry name" value="Acetyl-CoA synthetase-like"/>
    <property type="match status" value="1"/>
</dbReference>
<dbReference type="EMBL" id="CAMGYJ010000006">
    <property type="protein sequence ID" value="CAI0429905.1"/>
    <property type="molecule type" value="Genomic_DNA"/>
</dbReference>
<dbReference type="InterPro" id="IPR042099">
    <property type="entry name" value="ANL_N_sf"/>
</dbReference>
<dbReference type="Gene3D" id="3.40.50.12780">
    <property type="entry name" value="N-terminal domain of ligase-like"/>
    <property type="match status" value="1"/>
</dbReference>
<dbReference type="PROSITE" id="PS00455">
    <property type="entry name" value="AMP_BINDING"/>
    <property type="match status" value="1"/>
</dbReference>